<keyword evidence="8" id="KW-1185">Reference proteome</keyword>
<comment type="caution">
    <text evidence="7">The sequence shown here is derived from an EMBL/GenBank/DDBJ whole genome shotgun (WGS) entry which is preliminary data.</text>
</comment>
<feature type="region of interest" description="Disordered" evidence="4">
    <location>
        <begin position="114"/>
        <end position="137"/>
    </location>
</feature>
<name>A0ABR2DM89_9ROSI</name>
<dbReference type="Pfam" id="PF00249">
    <property type="entry name" value="Myb_DNA-binding"/>
    <property type="match status" value="2"/>
</dbReference>
<evidence type="ECO:0000256" key="1">
    <source>
        <dbReference type="ARBA" id="ARBA00004123"/>
    </source>
</evidence>
<comment type="subcellular location">
    <subcellularLocation>
        <location evidence="1">Nucleus</location>
    </subcellularLocation>
</comment>
<dbReference type="InterPro" id="IPR017930">
    <property type="entry name" value="Myb_dom"/>
</dbReference>
<dbReference type="Proteomes" id="UP001472677">
    <property type="component" value="Unassembled WGS sequence"/>
</dbReference>
<dbReference type="PANTHER" id="PTHR10641">
    <property type="entry name" value="MYB FAMILY TRANSCRIPTION FACTOR"/>
    <property type="match status" value="1"/>
</dbReference>
<evidence type="ECO:0000256" key="4">
    <source>
        <dbReference type="SAM" id="MobiDB-lite"/>
    </source>
</evidence>
<dbReference type="SMART" id="SM00717">
    <property type="entry name" value="SANT"/>
    <property type="match status" value="2"/>
</dbReference>
<dbReference type="Gene3D" id="1.10.10.60">
    <property type="entry name" value="Homeodomain-like"/>
    <property type="match status" value="2"/>
</dbReference>
<dbReference type="CDD" id="cd00167">
    <property type="entry name" value="SANT"/>
    <property type="match status" value="2"/>
</dbReference>
<evidence type="ECO:0000313" key="7">
    <source>
        <dbReference type="EMBL" id="KAK8542531.1"/>
    </source>
</evidence>
<protein>
    <submittedName>
        <fullName evidence="7">Uncharacterized protein</fullName>
    </submittedName>
</protein>
<feature type="domain" description="HTH myb-type" evidence="6">
    <location>
        <begin position="57"/>
        <end position="111"/>
    </location>
</feature>
<dbReference type="EMBL" id="JBBPBM010000024">
    <property type="protein sequence ID" value="KAK8542531.1"/>
    <property type="molecule type" value="Genomic_DNA"/>
</dbReference>
<keyword evidence="3" id="KW-0539">Nucleus</keyword>
<evidence type="ECO:0000259" key="6">
    <source>
        <dbReference type="PROSITE" id="PS51294"/>
    </source>
</evidence>
<dbReference type="InterPro" id="IPR001005">
    <property type="entry name" value="SANT/Myb"/>
</dbReference>
<evidence type="ECO:0000256" key="3">
    <source>
        <dbReference type="ARBA" id="ARBA00023242"/>
    </source>
</evidence>
<dbReference type="PROSITE" id="PS50090">
    <property type="entry name" value="MYB_LIKE"/>
    <property type="match status" value="2"/>
</dbReference>
<keyword evidence="2" id="KW-0238">DNA-binding</keyword>
<feature type="compositionally biased region" description="Low complexity" evidence="4">
    <location>
        <begin position="114"/>
        <end position="136"/>
    </location>
</feature>
<dbReference type="InterPro" id="IPR015495">
    <property type="entry name" value="Myb_TF_plants"/>
</dbReference>
<feature type="domain" description="Myb-like" evidence="5">
    <location>
        <begin position="4"/>
        <end position="56"/>
    </location>
</feature>
<proteinExistence type="predicted"/>
<reference evidence="7 8" key="1">
    <citation type="journal article" date="2024" name="G3 (Bethesda)">
        <title>Genome assembly of Hibiscus sabdariffa L. provides insights into metabolisms of medicinal natural products.</title>
        <authorList>
            <person name="Kim T."/>
        </authorList>
    </citation>
    <scope>NUCLEOTIDE SEQUENCE [LARGE SCALE GENOMIC DNA]</scope>
    <source>
        <strain evidence="7">TK-2024</strain>
        <tissue evidence="7">Old leaves</tissue>
    </source>
</reference>
<evidence type="ECO:0000256" key="2">
    <source>
        <dbReference type="ARBA" id="ARBA00023125"/>
    </source>
</evidence>
<gene>
    <name evidence="7" type="ORF">V6N12_015127</name>
</gene>
<accession>A0ABR2DM89</accession>
<organism evidence="7 8">
    <name type="scientific">Hibiscus sabdariffa</name>
    <name type="common">roselle</name>
    <dbReference type="NCBI Taxonomy" id="183260"/>
    <lineage>
        <taxon>Eukaryota</taxon>
        <taxon>Viridiplantae</taxon>
        <taxon>Streptophyta</taxon>
        <taxon>Embryophyta</taxon>
        <taxon>Tracheophyta</taxon>
        <taxon>Spermatophyta</taxon>
        <taxon>Magnoliopsida</taxon>
        <taxon>eudicotyledons</taxon>
        <taxon>Gunneridae</taxon>
        <taxon>Pentapetalae</taxon>
        <taxon>rosids</taxon>
        <taxon>malvids</taxon>
        <taxon>Malvales</taxon>
        <taxon>Malvaceae</taxon>
        <taxon>Malvoideae</taxon>
        <taxon>Hibiscus</taxon>
    </lineage>
</organism>
<evidence type="ECO:0000313" key="8">
    <source>
        <dbReference type="Proteomes" id="UP001472677"/>
    </source>
</evidence>
<dbReference type="PANTHER" id="PTHR10641:SF1244">
    <property type="entry name" value="TRICHOME DIFFERENTIATION PROTEIN GL1-LIKE"/>
    <property type="match status" value="1"/>
</dbReference>
<feature type="domain" description="HTH myb-type" evidence="6">
    <location>
        <begin position="4"/>
        <end position="56"/>
    </location>
</feature>
<dbReference type="SUPFAM" id="SSF46689">
    <property type="entry name" value="Homeodomain-like"/>
    <property type="match status" value="1"/>
</dbReference>
<dbReference type="InterPro" id="IPR009057">
    <property type="entry name" value="Homeodomain-like_sf"/>
</dbReference>
<feature type="domain" description="Myb-like" evidence="5">
    <location>
        <begin position="57"/>
        <end position="107"/>
    </location>
</feature>
<dbReference type="PROSITE" id="PS51294">
    <property type="entry name" value="HTH_MYB"/>
    <property type="match status" value="2"/>
</dbReference>
<evidence type="ECO:0000259" key="5">
    <source>
        <dbReference type="PROSITE" id="PS50090"/>
    </source>
</evidence>
<sequence>MGRQPYLKKGTWTSDEDRKLVAYVMRYGIWNWNEMPKFAGLQRSGKSCRLRWMNYLRPDIRRGNFTREEEETIIHMQKKLGNRWSAIAARLPQRTDNDIKNYWNTRLKKRPVISENNNSASASASATTETSSSIEENSCDADSSTLLNIPAMVELPEPLAYTTTFSPSGCHQTVEVDNTCSMSEQFVSSESYWGIQSFLEQPLMTQGFDCEAVWHYQHYYDPLDDFWVNLLVL</sequence>